<dbReference type="Pfam" id="PF12697">
    <property type="entry name" value="Abhydrolase_6"/>
    <property type="match status" value="1"/>
</dbReference>
<dbReference type="InterPro" id="IPR000073">
    <property type="entry name" value="AB_hydrolase_1"/>
</dbReference>
<evidence type="ECO:0000259" key="1">
    <source>
        <dbReference type="Pfam" id="PF12697"/>
    </source>
</evidence>
<dbReference type="SUPFAM" id="SSF53474">
    <property type="entry name" value="alpha/beta-Hydrolases"/>
    <property type="match status" value="1"/>
</dbReference>
<name>F4L6F1_HALH1</name>
<dbReference type="RefSeq" id="WP_013763391.1">
    <property type="nucleotide sequence ID" value="NC_015510.1"/>
</dbReference>
<evidence type="ECO:0000313" key="2">
    <source>
        <dbReference type="EMBL" id="AEE48833.1"/>
    </source>
</evidence>
<reference evidence="2 3" key="1">
    <citation type="journal article" date="2011" name="Stand. Genomic Sci.">
        <title>Complete genome sequence of Haliscomenobacter hydrossis type strain (O).</title>
        <authorList>
            <consortium name="US DOE Joint Genome Institute (JGI-PGF)"/>
            <person name="Daligault H."/>
            <person name="Lapidus A."/>
            <person name="Zeytun A."/>
            <person name="Nolan M."/>
            <person name="Lucas S."/>
            <person name="Del Rio T.G."/>
            <person name="Tice H."/>
            <person name="Cheng J.F."/>
            <person name="Tapia R."/>
            <person name="Han C."/>
            <person name="Goodwin L."/>
            <person name="Pitluck S."/>
            <person name="Liolios K."/>
            <person name="Pagani I."/>
            <person name="Ivanova N."/>
            <person name="Huntemann M."/>
            <person name="Mavromatis K."/>
            <person name="Mikhailova N."/>
            <person name="Pati A."/>
            <person name="Chen A."/>
            <person name="Palaniappan K."/>
            <person name="Land M."/>
            <person name="Hauser L."/>
            <person name="Brambilla E.M."/>
            <person name="Rohde M."/>
            <person name="Verbarg S."/>
            <person name="Goker M."/>
            <person name="Bristow J."/>
            <person name="Eisen J.A."/>
            <person name="Markowitz V."/>
            <person name="Hugenholtz P."/>
            <person name="Kyrpides N.C."/>
            <person name="Klenk H.P."/>
            <person name="Woyke T."/>
        </authorList>
    </citation>
    <scope>NUCLEOTIDE SEQUENCE [LARGE SCALE GENOMIC DNA]</scope>
    <source>
        <strain evidence="3">ATCC 27775 / DSM 1100 / LMG 10767 / O</strain>
    </source>
</reference>
<protein>
    <recommendedName>
        <fullName evidence="1">AB hydrolase-1 domain-containing protein</fullName>
    </recommendedName>
</protein>
<dbReference type="STRING" id="760192.Halhy_0932"/>
<dbReference type="InterPro" id="IPR029058">
    <property type="entry name" value="AB_hydrolase_fold"/>
</dbReference>
<keyword evidence="3" id="KW-1185">Reference proteome</keyword>
<dbReference type="Proteomes" id="UP000008461">
    <property type="component" value="Chromosome"/>
</dbReference>
<organism evidence="2 3">
    <name type="scientific">Haliscomenobacter hydrossis (strain ATCC 27775 / DSM 1100 / LMG 10767 / O)</name>
    <dbReference type="NCBI Taxonomy" id="760192"/>
    <lineage>
        <taxon>Bacteria</taxon>
        <taxon>Pseudomonadati</taxon>
        <taxon>Bacteroidota</taxon>
        <taxon>Saprospiria</taxon>
        <taxon>Saprospirales</taxon>
        <taxon>Haliscomenobacteraceae</taxon>
        <taxon>Haliscomenobacter</taxon>
    </lineage>
</organism>
<proteinExistence type="predicted"/>
<dbReference type="eggNOG" id="COG1073">
    <property type="taxonomic scope" value="Bacteria"/>
</dbReference>
<dbReference type="KEGG" id="hhy:Halhy_0932"/>
<reference key="2">
    <citation type="submission" date="2011-04" db="EMBL/GenBank/DDBJ databases">
        <title>Complete sequence of chromosome of Haliscomenobacter hydrossis DSM 1100.</title>
        <authorList>
            <consortium name="US DOE Joint Genome Institute (JGI-PGF)"/>
            <person name="Lucas S."/>
            <person name="Han J."/>
            <person name="Lapidus A."/>
            <person name="Bruce D."/>
            <person name="Goodwin L."/>
            <person name="Pitluck S."/>
            <person name="Peters L."/>
            <person name="Kyrpides N."/>
            <person name="Mavromatis K."/>
            <person name="Ivanova N."/>
            <person name="Ovchinnikova G."/>
            <person name="Pagani I."/>
            <person name="Daligault H."/>
            <person name="Detter J.C."/>
            <person name="Han C."/>
            <person name="Land M."/>
            <person name="Hauser L."/>
            <person name="Markowitz V."/>
            <person name="Cheng J.-F."/>
            <person name="Hugenholtz P."/>
            <person name="Woyke T."/>
            <person name="Wu D."/>
            <person name="Verbarg S."/>
            <person name="Frueling A."/>
            <person name="Brambilla E."/>
            <person name="Klenk H.-P."/>
            <person name="Eisen J.A."/>
        </authorList>
    </citation>
    <scope>NUCLEOTIDE SEQUENCE</scope>
    <source>
        <strain>DSM 1100</strain>
    </source>
</reference>
<evidence type="ECO:0000313" key="3">
    <source>
        <dbReference type="Proteomes" id="UP000008461"/>
    </source>
</evidence>
<sequence>MSFKRGINKFEFPRMGPWTRRMMLSSVLVVGILGVSNRKADGPAASAQPLSGPGGSNYAHAEVIMQDSAQKTDGYWLFEPANPRPDSAHVVVFMHGYAALNPMAYGGWIRHLVRKGNIVIFPRYQHDMWTTPTEHFAQNAAKGIRDALEDLQTGDHVRPIDGPLVMIGHSYGGAISAYLGVKYKKYGIPQPKGLLLCAPGTGPMNGAKLDDYRQMPTDTKLLIVNSNDDHVVKESFQRTIFNTAVNTTTRNFLKLNADDHGSPAIKAHHNACYSLDEAFDNGMRNPTIYRSYMVGVTNQVDYYGFWKWGDALLDCVRAGENCDFVFGGTEQQKSLGTWADGKKVKEMEVWVP</sequence>
<dbReference type="HOGENOM" id="CLU_064944_0_0_10"/>
<dbReference type="AlphaFoldDB" id="F4L6F1"/>
<dbReference type="EMBL" id="CP002691">
    <property type="protein sequence ID" value="AEE48833.1"/>
    <property type="molecule type" value="Genomic_DNA"/>
</dbReference>
<feature type="domain" description="AB hydrolase-1" evidence="1">
    <location>
        <begin position="91"/>
        <end position="208"/>
    </location>
</feature>
<gene>
    <name evidence="2" type="ordered locus">Halhy_0932</name>
</gene>
<dbReference type="Gene3D" id="3.40.50.1820">
    <property type="entry name" value="alpha/beta hydrolase"/>
    <property type="match status" value="1"/>
</dbReference>
<accession>F4L6F1</accession>